<dbReference type="HOGENOM" id="CLU_2570547_0_0_9"/>
<dbReference type="EMBL" id="CP011114">
    <property type="protein sequence ID" value="AKG36001.1"/>
    <property type="molecule type" value="Genomic_DNA"/>
</dbReference>
<dbReference type="Proteomes" id="UP000034189">
    <property type="component" value="Chromosome"/>
</dbReference>
<sequence>MLEVPHRPLMNTQLMEKPHGIMFHIILPHEWNFPMGQSKPPVEEFITIATGFQKLLHLGFNLIFSTILRQELTGVKVNITK</sequence>
<gene>
    <name evidence="1" type="ORF">VK70_16730</name>
</gene>
<reference evidence="1 2" key="2">
    <citation type="journal article" date="2016" name="Genome Announc.">
        <title>Genome Sequence of a Gram-Positive Diazotroph, Paenibacillus durus Type Strain ATCC 35681.</title>
        <authorList>
            <person name="Halim M.A."/>
            <person name="Rahman A.Y."/>
            <person name="Sim K.S."/>
            <person name="Yam H.C."/>
            <person name="Rahim A.A."/>
            <person name="Ghazali A.H."/>
            <person name="Najimudin N."/>
        </authorList>
    </citation>
    <scope>NUCLEOTIDE SEQUENCE [LARGE SCALE GENOMIC DNA]</scope>
    <source>
        <strain evidence="1 2">ATCC 35681</strain>
    </source>
</reference>
<reference evidence="1 2" key="1">
    <citation type="submission" date="2015-03" db="EMBL/GenBank/DDBJ databases">
        <authorList>
            <person name="Abdul Halim M."/>
        </authorList>
    </citation>
    <scope>NUCLEOTIDE SEQUENCE [LARGE SCALE GENOMIC DNA]</scope>
    <source>
        <strain evidence="1 2">ATCC 35681</strain>
    </source>
</reference>
<evidence type="ECO:0000313" key="1">
    <source>
        <dbReference type="EMBL" id="AKG36001.1"/>
    </source>
</evidence>
<proteinExistence type="predicted"/>
<name>A0A0F7CJB1_PAEDU</name>
<protein>
    <submittedName>
        <fullName evidence="1">Uncharacterized protein</fullName>
    </submittedName>
</protein>
<organism evidence="1 2">
    <name type="scientific">Paenibacillus durus ATCC 35681</name>
    <dbReference type="NCBI Taxonomy" id="1333534"/>
    <lineage>
        <taxon>Bacteria</taxon>
        <taxon>Bacillati</taxon>
        <taxon>Bacillota</taxon>
        <taxon>Bacilli</taxon>
        <taxon>Bacillales</taxon>
        <taxon>Paenibacillaceae</taxon>
        <taxon>Paenibacillus</taxon>
    </lineage>
</organism>
<accession>A0A0F7CJB1</accession>
<dbReference type="AlphaFoldDB" id="A0A0F7CJB1"/>
<evidence type="ECO:0000313" key="2">
    <source>
        <dbReference type="Proteomes" id="UP000034189"/>
    </source>
</evidence>